<reference evidence="1 2" key="1">
    <citation type="submission" date="2023-02" db="EMBL/GenBank/DDBJ databases">
        <title>Microbacterium betulae sp. nov., isolated from birch wood.</title>
        <authorList>
            <person name="Pasciak M."/>
            <person name="Pawlik K.J."/>
            <person name="Martynowski D."/>
            <person name="Laczmanski L."/>
            <person name="Ciekot J."/>
            <person name="Szponar B."/>
            <person name="Wojcik-Fatla A."/>
            <person name="Mackiewicz B."/>
            <person name="Farian E."/>
            <person name="Cholewa G."/>
            <person name="Cholewa A."/>
            <person name="Dutkiewicz J."/>
        </authorList>
    </citation>
    <scope>NUCLEOTIDE SEQUENCE [LARGE SCALE GENOMIC DNA]</scope>
    <source>
        <strain evidence="1 2">AB</strain>
    </source>
</reference>
<protein>
    <submittedName>
        <fullName evidence="1">Uncharacterized protein</fullName>
    </submittedName>
</protein>
<organism evidence="1 2">
    <name type="scientific">Microbacterium betulae</name>
    <dbReference type="NCBI Taxonomy" id="2981139"/>
    <lineage>
        <taxon>Bacteria</taxon>
        <taxon>Bacillati</taxon>
        <taxon>Actinomycetota</taxon>
        <taxon>Actinomycetes</taxon>
        <taxon>Micrococcales</taxon>
        <taxon>Microbacteriaceae</taxon>
        <taxon>Microbacterium</taxon>
    </lineage>
</organism>
<dbReference type="Proteomes" id="UP001305498">
    <property type="component" value="Chromosome"/>
</dbReference>
<dbReference type="EMBL" id="CP118157">
    <property type="protein sequence ID" value="WOF22582.1"/>
    <property type="molecule type" value="Genomic_DNA"/>
</dbReference>
<evidence type="ECO:0000313" key="1">
    <source>
        <dbReference type="EMBL" id="WOF22582.1"/>
    </source>
</evidence>
<proteinExistence type="predicted"/>
<keyword evidence="2" id="KW-1185">Reference proteome</keyword>
<sequence length="130" mass="14677">MSPRRQPEPSYIDGKTYPARDAESFAALAPYFREASRNLRLLANALENGEGDESASADETGAAINIALAQAWEARRLWVEFVTRHQYKTQREIARLLNPALDSSPAVTATRINDWRYDPLDTSRLTRTPK</sequence>
<dbReference type="KEGG" id="mbet:N8K70_14460"/>
<evidence type="ECO:0000313" key="2">
    <source>
        <dbReference type="Proteomes" id="UP001305498"/>
    </source>
</evidence>
<gene>
    <name evidence="1" type="ORF">N8K70_14460</name>
</gene>
<dbReference type="RefSeq" id="WP_317139053.1">
    <property type="nucleotide sequence ID" value="NZ_CP118157.1"/>
</dbReference>
<accession>A0AA97FJA8</accession>
<name>A0AA97FJA8_9MICO</name>
<dbReference type="AlphaFoldDB" id="A0AA97FJA8"/>